<keyword evidence="1" id="KW-0489">Methyltransferase</keyword>
<dbReference type="Proteomes" id="UP001064027">
    <property type="component" value="Chromosome"/>
</dbReference>
<keyword evidence="2" id="KW-1185">Reference proteome</keyword>
<sequence>MNSLEEQYRNPTKLNTRINIHEKYSENKVDWHRWLFEQINIPPNSRVLEIGCGDGTFWLKNRNRIDSSWSLTLSDYSEGMVQSVQQNLIEIPNIQYTQLNIEDIPFEDNRFDVIIANHMLYHVPNRKNALSEVRRILKPGGTFYSSTIGQNHLKEFGELLKRFDPNLDFPSAREHALNFGVENGAEQLQGYFNEIVYKDFPGGLKITDEKAIVDYLLSSNTELNEILVDDTLEEFLRFLASEKEANHGVIHITKSTGLFESRSFSL</sequence>
<reference evidence="1" key="1">
    <citation type="submission" date="2022-09" db="EMBL/GenBank/DDBJ databases">
        <title>Complete genome sequence of Rossellomorea vietnamensis strain RL-WG62, a newly isolated PGPR with the potential for plant salinity stress alleviation.</title>
        <authorList>
            <person name="Ren L."/>
            <person name="Wang G."/>
            <person name="Hu H."/>
        </authorList>
    </citation>
    <scope>NUCLEOTIDE SEQUENCE</scope>
    <source>
        <strain evidence="1">RL-WG62</strain>
    </source>
</reference>
<organism evidence="1 2">
    <name type="scientific">Rossellomorea vietnamensis</name>
    <dbReference type="NCBI Taxonomy" id="218284"/>
    <lineage>
        <taxon>Bacteria</taxon>
        <taxon>Bacillati</taxon>
        <taxon>Bacillota</taxon>
        <taxon>Bacilli</taxon>
        <taxon>Bacillales</taxon>
        <taxon>Bacillaceae</taxon>
        <taxon>Rossellomorea</taxon>
    </lineage>
</organism>
<protein>
    <submittedName>
        <fullName evidence="1">Methyltransferase domain-containing protein</fullName>
    </submittedName>
</protein>
<accession>A0ACD4C928</accession>
<name>A0ACD4C928_9BACI</name>
<keyword evidence="1" id="KW-0808">Transferase</keyword>
<evidence type="ECO:0000313" key="2">
    <source>
        <dbReference type="Proteomes" id="UP001064027"/>
    </source>
</evidence>
<evidence type="ECO:0000313" key="1">
    <source>
        <dbReference type="EMBL" id="UXH44112.1"/>
    </source>
</evidence>
<proteinExistence type="predicted"/>
<gene>
    <name evidence="1" type="ORF">N5C46_21150</name>
</gene>
<dbReference type="EMBL" id="CP104558">
    <property type="protein sequence ID" value="UXH44112.1"/>
    <property type="molecule type" value="Genomic_DNA"/>
</dbReference>